<dbReference type="InterPro" id="IPR011990">
    <property type="entry name" value="TPR-like_helical_dom_sf"/>
</dbReference>
<sequence>MVLSEPHWDQHIPLPKLRLFHSRLVTAFVALICFINSYDGDFVFDDSEAIINNKDLNPGSPLGNIWKNDFWGSNLSSNSSHKSYRPLTVLTFRINYLLAGGLFPVGFHLLNVGLHCVISALMIDVFSILIGGPSHDGRGSKVNISPKASFLAALFFAAHPVHTESVAGIVGRADLLCALFFQLSFLVYCKAFQGSDKKFSVSWMMGSILLCAVAMLCKEQGITVLGVNAAYDILIVCNLNICELVQRLLFRRKSSDIGELVRKGLLVRLAILFFGGSFLLYARWRIMGTGPPSFTEVDNPASFAENVILRIVNYNYYYSLNAWLLLCPWWLCFDWSMGCVPLIKSASDWRIVWPLVLWCCLLGLVNQALCSLDSSKRRTLTFGLVLLVIPFLPASNLFFRVGFVIAERVLYLSSAGYCLILAYAVGYCSCRWRKHWRVLRAATLMLLCVNVARSAQRSQQWRSEQSLFTSALSVCPLNAKVHYNVGKNLADKGNQSAAVKYYREAVRLHPKYVHAMNNLGNILKERNELHEAEEHLSAAVHIQPDFAAAWMNLGIVQNSLKKFYEAELSYWNAIKFRKRYPDCYYNLGRLYADLNRSIDALNAWRNATMLKPDHSLAWNNMVILLDNTGNLVQAELIGKEALKILPKDHTIMFSLANVLGKQEKYKESEGFFLSALKINPNVASCHGNLAVLYHRWGKLDFAKKHYELALLLDPSAPGTKENYNMLKRKLELRHRTVG</sequence>
<keyword evidence="7 14" id="KW-0812">Transmembrane</keyword>
<accession>A0A5A9P4I2</accession>
<evidence type="ECO:0000313" key="16">
    <source>
        <dbReference type="EMBL" id="KAA0715676.1"/>
    </source>
</evidence>
<feature type="transmembrane region" description="Helical" evidence="14">
    <location>
        <begin position="167"/>
        <end position="187"/>
    </location>
</feature>
<evidence type="ECO:0000256" key="3">
    <source>
        <dbReference type="ARBA" id="ARBA00004922"/>
    </source>
</evidence>
<keyword evidence="17" id="KW-1185">Reference proteome</keyword>
<protein>
    <recommendedName>
        <fullName evidence="5">dolichyl-phosphate-mannose--protein mannosyltransferase</fullName>
        <ecNumber evidence="5">2.4.1.109</ecNumber>
    </recommendedName>
</protein>
<comment type="similarity">
    <text evidence="4">Belongs to the TMTC family.</text>
</comment>
<comment type="subcellular location">
    <subcellularLocation>
        <location evidence="2">Endoplasmic reticulum</location>
    </subcellularLocation>
    <subcellularLocation>
        <location evidence="1">Membrane</location>
        <topology evidence="1">Multi-pass membrane protein</topology>
    </subcellularLocation>
</comment>
<name>A0A5A9P4I2_9TELE</name>
<keyword evidence="12 14" id="KW-0472">Membrane</keyword>
<evidence type="ECO:0000256" key="8">
    <source>
        <dbReference type="ARBA" id="ARBA00022737"/>
    </source>
</evidence>
<dbReference type="EMBL" id="SOYY01000010">
    <property type="protein sequence ID" value="KAA0715676.1"/>
    <property type="molecule type" value="Genomic_DNA"/>
</dbReference>
<evidence type="ECO:0000259" key="15">
    <source>
        <dbReference type="Pfam" id="PF08409"/>
    </source>
</evidence>
<evidence type="ECO:0000256" key="4">
    <source>
        <dbReference type="ARBA" id="ARBA00007882"/>
    </source>
</evidence>
<dbReference type="PANTHER" id="PTHR44227">
    <property type="match status" value="1"/>
</dbReference>
<feature type="transmembrane region" description="Helical" evidence="14">
    <location>
        <begin position="265"/>
        <end position="284"/>
    </location>
</feature>
<dbReference type="Pfam" id="PF08409">
    <property type="entry name" value="TMTC_DUF1736"/>
    <property type="match status" value="1"/>
</dbReference>
<evidence type="ECO:0000256" key="7">
    <source>
        <dbReference type="ARBA" id="ARBA00022692"/>
    </source>
</evidence>
<keyword evidence="10" id="KW-0256">Endoplasmic reticulum</keyword>
<feature type="repeat" description="TPR" evidence="13">
    <location>
        <begin position="513"/>
        <end position="546"/>
    </location>
</feature>
<dbReference type="EC" id="2.4.1.109" evidence="5"/>
<feature type="transmembrane region" description="Helical" evidence="14">
    <location>
        <begin position="351"/>
        <end position="370"/>
    </location>
</feature>
<dbReference type="PROSITE" id="PS50005">
    <property type="entry name" value="TPR"/>
    <property type="match status" value="4"/>
</dbReference>
<organism evidence="16 17">
    <name type="scientific">Triplophysa tibetana</name>
    <dbReference type="NCBI Taxonomy" id="1572043"/>
    <lineage>
        <taxon>Eukaryota</taxon>
        <taxon>Metazoa</taxon>
        <taxon>Chordata</taxon>
        <taxon>Craniata</taxon>
        <taxon>Vertebrata</taxon>
        <taxon>Euteleostomi</taxon>
        <taxon>Actinopterygii</taxon>
        <taxon>Neopterygii</taxon>
        <taxon>Teleostei</taxon>
        <taxon>Ostariophysi</taxon>
        <taxon>Cypriniformes</taxon>
        <taxon>Nemacheilidae</taxon>
        <taxon>Triplophysa</taxon>
    </lineage>
</organism>
<dbReference type="InterPro" id="IPR019734">
    <property type="entry name" value="TPR_rpt"/>
</dbReference>
<evidence type="ECO:0000256" key="5">
    <source>
        <dbReference type="ARBA" id="ARBA00012839"/>
    </source>
</evidence>
<proteinExistence type="inferred from homology"/>
<dbReference type="SUPFAM" id="SSF48452">
    <property type="entry name" value="TPR-like"/>
    <property type="match status" value="1"/>
</dbReference>
<feature type="transmembrane region" description="Helical" evidence="14">
    <location>
        <begin position="20"/>
        <end position="38"/>
    </location>
</feature>
<comment type="pathway">
    <text evidence="3">Protein modification; protein glycosylation.</text>
</comment>
<dbReference type="Gene3D" id="1.25.40.10">
    <property type="entry name" value="Tetratricopeptide repeat domain"/>
    <property type="match status" value="1"/>
</dbReference>
<evidence type="ECO:0000256" key="2">
    <source>
        <dbReference type="ARBA" id="ARBA00004240"/>
    </source>
</evidence>
<feature type="domain" description="DUF1736" evidence="15">
    <location>
        <begin position="290"/>
        <end position="361"/>
    </location>
</feature>
<evidence type="ECO:0000256" key="6">
    <source>
        <dbReference type="ARBA" id="ARBA00022679"/>
    </source>
</evidence>
<dbReference type="Pfam" id="PF13181">
    <property type="entry name" value="TPR_8"/>
    <property type="match status" value="2"/>
</dbReference>
<dbReference type="GO" id="GO:0005783">
    <property type="term" value="C:endoplasmic reticulum"/>
    <property type="evidence" value="ECO:0007669"/>
    <property type="project" value="UniProtKB-SubCell"/>
</dbReference>
<evidence type="ECO:0000313" key="17">
    <source>
        <dbReference type="Proteomes" id="UP000324632"/>
    </source>
</evidence>
<keyword evidence="6" id="KW-0808">Transferase</keyword>
<dbReference type="Pfam" id="PF13432">
    <property type="entry name" value="TPR_16"/>
    <property type="match status" value="1"/>
</dbReference>
<evidence type="ECO:0000256" key="12">
    <source>
        <dbReference type="ARBA" id="ARBA00023136"/>
    </source>
</evidence>
<dbReference type="AlphaFoldDB" id="A0A5A9P4I2"/>
<dbReference type="PANTHER" id="PTHR44227:SF3">
    <property type="entry name" value="PROTEIN O-MANNOSYL-TRANSFERASE TMTC4"/>
    <property type="match status" value="1"/>
</dbReference>
<evidence type="ECO:0000256" key="9">
    <source>
        <dbReference type="ARBA" id="ARBA00022803"/>
    </source>
</evidence>
<feature type="repeat" description="TPR" evidence="13">
    <location>
        <begin position="683"/>
        <end position="716"/>
    </location>
</feature>
<dbReference type="GO" id="GO:0004169">
    <property type="term" value="F:dolichyl-phosphate-mannose-protein mannosyltransferase activity"/>
    <property type="evidence" value="ECO:0007669"/>
    <property type="project" value="UniProtKB-EC"/>
</dbReference>
<evidence type="ECO:0000256" key="1">
    <source>
        <dbReference type="ARBA" id="ARBA00004141"/>
    </source>
</evidence>
<evidence type="ECO:0000256" key="13">
    <source>
        <dbReference type="PROSITE-ProRule" id="PRU00339"/>
    </source>
</evidence>
<feature type="repeat" description="TPR" evidence="13">
    <location>
        <begin position="581"/>
        <end position="614"/>
    </location>
</feature>
<dbReference type="GO" id="GO:0016020">
    <property type="term" value="C:membrane"/>
    <property type="evidence" value="ECO:0007669"/>
    <property type="project" value="UniProtKB-SubCell"/>
</dbReference>
<keyword evidence="11 14" id="KW-1133">Transmembrane helix</keyword>
<evidence type="ECO:0000256" key="11">
    <source>
        <dbReference type="ARBA" id="ARBA00022989"/>
    </source>
</evidence>
<feature type="transmembrane region" description="Helical" evidence="14">
    <location>
        <begin position="409"/>
        <end position="430"/>
    </location>
</feature>
<dbReference type="InterPro" id="IPR052346">
    <property type="entry name" value="O-mannosyl-transferase_TMTC"/>
</dbReference>
<evidence type="ECO:0000256" key="14">
    <source>
        <dbReference type="SAM" id="Phobius"/>
    </source>
</evidence>
<dbReference type="GO" id="GO:0030968">
    <property type="term" value="P:endoplasmic reticulum unfolded protein response"/>
    <property type="evidence" value="ECO:0007669"/>
    <property type="project" value="TreeGrafter"/>
</dbReference>
<keyword evidence="9 13" id="KW-0802">TPR repeat</keyword>
<reference evidence="16 17" key="1">
    <citation type="journal article" date="2019" name="Mol. Ecol. Resour.">
        <title>Chromosome-level genome assembly of Triplophysa tibetana, a fish adapted to the harsh high-altitude environment of the Tibetan Plateau.</title>
        <authorList>
            <person name="Yang X."/>
            <person name="Liu H."/>
            <person name="Ma Z."/>
            <person name="Zou Y."/>
            <person name="Zou M."/>
            <person name="Mao Y."/>
            <person name="Li X."/>
            <person name="Wang H."/>
            <person name="Chen T."/>
            <person name="Wang W."/>
            <person name="Yang R."/>
        </authorList>
    </citation>
    <scope>NUCLEOTIDE SEQUENCE [LARGE SCALE GENOMIC DNA]</scope>
    <source>
        <strain evidence="16">TTIB1903HZAU</strain>
        <tissue evidence="16">Muscle</tissue>
    </source>
</reference>
<evidence type="ECO:0000256" key="10">
    <source>
        <dbReference type="ARBA" id="ARBA00022824"/>
    </source>
</evidence>
<gene>
    <name evidence="16" type="ORF">E1301_Tti008515</name>
</gene>
<feature type="transmembrane region" description="Helical" evidence="14">
    <location>
        <begin position="222"/>
        <end position="245"/>
    </location>
</feature>
<feature type="transmembrane region" description="Helical" evidence="14">
    <location>
        <begin position="382"/>
        <end position="403"/>
    </location>
</feature>
<dbReference type="InterPro" id="IPR013618">
    <property type="entry name" value="TMTC_DUF1736"/>
</dbReference>
<feature type="repeat" description="TPR" evidence="13">
    <location>
        <begin position="479"/>
        <end position="512"/>
    </location>
</feature>
<comment type="caution">
    <text evidence="16">The sequence shown here is derived from an EMBL/GenBank/DDBJ whole genome shotgun (WGS) entry which is preliminary data.</text>
</comment>
<dbReference type="UniPathway" id="UPA00378"/>
<dbReference type="SMART" id="SM00028">
    <property type="entry name" value="TPR"/>
    <property type="match status" value="7"/>
</dbReference>
<keyword evidence="8" id="KW-0677">Repeat</keyword>
<feature type="transmembrane region" description="Helical" evidence="14">
    <location>
        <begin position="112"/>
        <end position="132"/>
    </location>
</feature>
<dbReference type="Pfam" id="PF13374">
    <property type="entry name" value="TPR_10"/>
    <property type="match status" value="1"/>
</dbReference>
<feature type="transmembrane region" description="Helical" evidence="14">
    <location>
        <begin position="199"/>
        <end position="216"/>
    </location>
</feature>
<dbReference type="Proteomes" id="UP000324632">
    <property type="component" value="Chromosome 10"/>
</dbReference>